<proteinExistence type="predicted"/>
<gene>
    <name evidence="1" type="ORF">AVEN_155599_1</name>
</gene>
<dbReference type="AlphaFoldDB" id="A0A4Y2A7C6"/>
<name>A0A4Y2A7C6_ARAVE</name>
<evidence type="ECO:0000313" key="1">
    <source>
        <dbReference type="EMBL" id="GBL75319.1"/>
    </source>
</evidence>
<accession>A0A4Y2A7C6</accession>
<dbReference type="Proteomes" id="UP000499080">
    <property type="component" value="Unassembled WGS sequence"/>
</dbReference>
<sequence>MIHDKIHTLLKFKSPPRGSLDGRPVAALYKMAECRKRVFVFWNMRSVLRLRAFSVHSYANKKKMHLVTNAFCVGFASFVKLVEWVKGKAWGEGTHHCCCDRH</sequence>
<dbReference type="EMBL" id="BGPR01230986">
    <property type="protein sequence ID" value="GBL75319.1"/>
    <property type="molecule type" value="Genomic_DNA"/>
</dbReference>
<protein>
    <submittedName>
        <fullName evidence="1">Uncharacterized protein</fullName>
    </submittedName>
</protein>
<organism evidence="1 2">
    <name type="scientific">Araneus ventricosus</name>
    <name type="common">Orbweaver spider</name>
    <name type="synonym">Epeira ventricosa</name>
    <dbReference type="NCBI Taxonomy" id="182803"/>
    <lineage>
        <taxon>Eukaryota</taxon>
        <taxon>Metazoa</taxon>
        <taxon>Ecdysozoa</taxon>
        <taxon>Arthropoda</taxon>
        <taxon>Chelicerata</taxon>
        <taxon>Arachnida</taxon>
        <taxon>Araneae</taxon>
        <taxon>Araneomorphae</taxon>
        <taxon>Entelegynae</taxon>
        <taxon>Araneoidea</taxon>
        <taxon>Araneidae</taxon>
        <taxon>Araneus</taxon>
    </lineage>
</organism>
<reference evidence="1 2" key="1">
    <citation type="journal article" date="2019" name="Sci. Rep.">
        <title>Orb-weaving spider Araneus ventricosus genome elucidates the spidroin gene catalogue.</title>
        <authorList>
            <person name="Kono N."/>
            <person name="Nakamura H."/>
            <person name="Ohtoshi R."/>
            <person name="Moran D.A.P."/>
            <person name="Shinohara A."/>
            <person name="Yoshida Y."/>
            <person name="Fujiwara M."/>
            <person name="Mori M."/>
            <person name="Tomita M."/>
            <person name="Arakawa K."/>
        </authorList>
    </citation>
    <scope>NUCLEOTIDE SEQUENCE [LARGE SCALE GENOMIC DNA]</scope>
</reference>
<evidence type="ECO:0000313" key="2">
    <source>
        <dbReference type="Proteomes" id="UP000499080"/>
    </source>
</evidence>
<keyword evidence="2" id="KW-1185">Reference proteome</keyword>
<comment type="caution">
    <text evidence="1">The sequence shown here is derived from an EMBL/GenBank/DDBJ whole genome shotgun (WGS) entry which is preliminary data.</text>
</comment>